<protein>
    <submittedName>
        <fullName evidence="1">Uncharacterized protein</fullName>
    </submittedName>
</protein>
<organism evidence="1 2">
    <name type="scientific">Phytophthora nicotianae P1976</name>
    <dbReference type="NCBI Taxonomy" id="1317066"/>
    <lineage>
        <taxon>Eukaryota</taxon>
        <taxon>Sar</taxon>
        <taxon>Stramenopiles</taxon>
        <taxon>Oomycota</taxon>
        <taxon>Peronosporomycetes</taxon>
        <taxon>Peronosporales</taxon>
        <taxon>Peronosporaceae</taxon>
        <taxon>Phytophthora</taxon>
    </lineage>
</organism>
<accession>A0A081B3G8</accession>
<reference evidence="1 2" key="1">
    <citation type="submission" date="2013-11" db="EMBL/GenBank/DDBJ databases">
        <title>The Genome Sequence of Phytophthora parasitica P1976.</title>
        <authorList>
            <consortium name="The Broad Institute Genomics Platform"/>
            <person name="Russ C."/>
            <person name="Tyler B."/>
            <person name="Panabieres F."/>
            <person name="Shan W."/>
            <person name="Tripathy S."/>
            <person name="Grunwald N."/>
            <person name="Machado M."/>
            <person name="Johnson C.S."/>
            <person name="Walker B."/>
            <person name="Young S."/>
            <person name="Zeng Q."/>
            <person name="Gargeya S."/>
            <person name="Fitzgerald M."/>
            <person name="Haas B."/>
            <person name="Abouelleil A."/>
            <person name="Allen A.W."/>
            <person name="Alvarado L."/>
            <person name="Arachchi H.M."/>
            <person name="Berlin A.M."/>
            <person name="Chapman S.B."/>
            <person name="Gainer-Dewar J."/>
            <person name="Goldberg J."/>
            <person name="Griggs A."/>
            <person name="Gujja S."/>
            <person name="Hansen M."/>
            <person name="Howarth C."/>
            <person name="Imamovic A."/>
            <person name="Ireland A."/>
            <person name="Larimer J."/>
            <person name="McCowan C."/>
            <person name="Murphy C."/>
            <person name="Pearson M."/>
            <person name="Poon T.W."/>
            <person name="Priest M."/>
            <person name="Roberts A."/>
            <person name="Saif S."/>
            <person name="Shea T."/>
            <person name="Sisk P."/>
            <person name="Sykes S."/>
            <person name="Wortman J."/>
            <person name="Nusbaum C."/>
            <person name="Birren B."/>
        </authorList>
    </citation>
    <scope>NUCLEOTIDE SEQUENCE [LARGE SCALE GENOMIC DNA]</scope>
    <source>
        <strain evidence="1 2">P1976</strain>
    </source>
</reference>
<name>A0A081B3G8_PHYNI</name>
<dbReference type="OrthoDB" id="127479at2759"/>
<dbReference type="Proteomes" id="UP000028582">
    <property type="component" value="Unassembled WGS sequence"/>
</dbReference>
<evidence type="ECO:0000313" key="1">
    <source>
        <dbReference type="EMBL" id="ETO85679.1"/>
    </source>
</evidence>
<comment type="caution">
    <text evidence="1">The sequence shown here is derived from an EMBL/GenBank/DDBJ whole genome shotgun (WGS) entry which is preliminary data.</text>
</comment>
<dbReference type="AlphaFoldDB" id="A0A081B3G8"/>
<dbReference type="EMBL" id="ANJA01000151">
    <property type="protein sequence ID" value="ETO85679.1"/>
    <property type="molecule type" value="Genomic_DNA"/>
</dbReference>
<proteinExistence type="predicted"/>
<sequence>MSKDFIESLKRLVDDGNQGKKYYPLLKIKYKLEAVLETNAPALLFVGACDAVAGVRGHERIPEGPQRFLDDLGADSVLTVIENQVTEARAGGMYAPPDQVDVELPSYYSKLRFPQHEAYVWKSKYWLQDGNRKSPIHMVHGRIISYIPPCARNCFKIWKTTGKSFRFATKVASGSKKALCKAWEPLLSAYSVMECGDYDPAKFEETKKNFMETLVLPNKSEKARIGASAKRDQKQCRDEQMKAVRAAKRGI</sequence>
<evidence type="ECO:0000313" key="2">
    <source>
        <dbReference type="Proteomes" id="UP000028582"/>
    </source>
</evidence>
<gene>
    <name evidence="1" type="ORF">F444_00684</name>
</gene>